<dbReference type="AlphaFoldDB" id="A0A2M4AK40"/>
<feature type="compositionally biased region" description="Polar residues" evidence="1">
    <location>
        <begin position="48"/>
        <end position="57"/>
    </location>
</feature>
<evidence type="ECO:0000256" key="1">
    <source>
        <dbReference type="SAM" id="MobiDB-lite"/>
    </source>
</evidence>
<dbReference type="EMBL" id="GGFK01007803">
    <property type="protein sequence ID" value="MBW41124.1"/>
    <property type="molecule type" value="Transcribed_RNA"/>
</dbReference>
<name>A0A2M4AK40_9DIPT</name>
<feature type="compositionally biased region" description="Basic and acidic residues" evidence="1">
    <location>
        <begin position="96"/>
        <end position="105"/>
    </location>
</feature>
<proteinExistence type="predicted"/>
<feature type="region of interest" description="Disordered" evidence="1">
    <location>
        <begin position="39"/>
        <end position="115"/>
    </location>
</feature>
<sequence>MNLMPVGRFGPGCHEKLGTVSRMLPDVASVGFYRGTCRKDSSGGTGGRTEQQPQQNEIGAPRNRHRTRQYDADHGNEDDGGQREMMMEGEEEEDRQVEPEHHDPEVANGDDGDDEIDLSRFASEKDTRAYFKRKLAIFEASMMTPATANRRLAARKIAMEARNYGGMYDSAIEMEDGDRDELDCIPPKQLLMYLVRMGSFTSAPQIKNVDYQDDKLEITDGMSMADLLEYCRIARGEDRPPLVKRKFLKPVEQLNTGSDLTDGFKMLKLDAISKSKGGDAAGGAIFVK</sequence>
<protein>
    <submittedName>
        <fullName evidence="2">Uncharacterized protein</fullName>
    </submittedName>
</protein>
<feature type="compositionally biased region" description="Basic and acidic residues" evidence="1">
    <location>
        <begin position="68"/>
        <end position="86"/>
    </location>
</feature>
<accession>A0A2M4AK40</accession>
<organism evidence="2">
    <name type="scientific">Anopheles triannulatus</name>
    <dbReference type="NCBI Taxonomy" id="58253"/>
    <lineage>
        <taxon>Eukaryota</taxon>
        <taxon>Metazoa</taxon>
        <taxon>Ecdysozoa</taxon>
        <taxon>Arthropoda</taxon>
        <taxon>Hexapoda</taxon>
        <taxon>Insecta</taxon>
        <taxon>Pterygota</taxon>
        <taxon>Neoptera</taxon>
        <taxon>Endopterygota</taxon>
        <taxon>Diptera</taxon>
        <taxon>Nematocera</taxon>
        <taxon>Culicoidea</taxon>
        <taxon>Culicidae</taxon>
        <taxon>Anophelinae</taxon>
        <taxon>Anopheles</taxon>
    </lineage>
</organism>
<reference evidence="2" key="1">
    <citation type="submission" date="2018-01" db="EMBL/GenBank/DDBJ databases">
        <title>An insight into the sialome of Amazonian anophelines.</title>
        <authorList>
            <person name="Ribeiro J.M."/>
            <person name="Scarpassa V."/>
            <person name="Calvo E."/>
        </authorList>
    </citation>
    <scope>NUCLEOTIDE SEQUENCE</scope>
    <source>
        <tissue evidence="2">Salivary glands</tissue>
    </source>
</reference>
<evidence type="ECO:0000313" key="2">
    <source>
        <dbReference type="EMBL" id="MBW41124.1"/>
    </source>
</evidence>